<gene>
    <name evidence="2" type="ORF">B0F90DRAFT_1669103</name>
</gene>
<evidence type="ECO:0000313" key="2">
    <source>
        <dbReference type="EMBL" id="KAI0298374.1"/>
    </source>
</evidence>
<organism evidence="2 3">
    <name type="scientific">Multifurca ochricompacta</name>
    <dbReference type="NCBI Taxonomy" id="376703"/>
    <lineage>
        <taxon>Eukaryota</taxon>
        <taxon>Fungi</taxon>
        <taxon>Dikarya</taxon>
        <taxon>Basidiomycota</taxon>
        <taxon>Agaricomycotina</taxon>
        <taxon>Agaricomycetes</taxon>
        <taxon>Russulales</taxon>
        <taxon>Russulaceae</taxon>
        <taxon>Multifurca</taxon>
    </lineage>
</organism>
<comment type="caution">
    <text evidence="2">The sequence shown here is derived from an EMBL/GenBank/DDBJ whole genome shotgun (WGS) entry which is preliminary data.</text>
</comment>
<protein>
    <submittedName>
        <fullName evidence="2">Uncharacterized protein</fullName>
    </submittedName>
</protein>
<feature type="compositionally biased region" description="Low complexity" evidence="1">
    <location>
        <begin position="227"/>
        <end position="236"/>
    </location>
</feature>
<proteinExistence type="predicted"/>
<dbReference type="EMBL" id="WTXG01000029">
    <property type="protein sequence ID" value="KAI0298374.1"/>
    <property type="molecule type" value="Genomic_DNA"/>
</dbReference>
<evidence type="ECO:0000256" key="1">
    <source>
        <dbReference type="SAM" id="MobiDB-lite"/>
    </source>
</evidence>
<evidence type="ECO:0000313" key="3">
    <source>
        <dbReference type="Proteomes" id="UP001203297"/>
    </source>
</evidence>
<accession>A0AAD4M1X8</accession>
<reference evidence="2" key="1">
    <citation type="journal article" date="2022" name="New Phytol.">
        <title>Evolutionary transition to the ectomycorrhizal habit in the genomes of a hyperdiverse lineage of mushroom-forming fungi.</title>
        <authorList>
            <person name="Looney B."/>
            <person name="Miyauchi S."/>
            <person name="Morin E."/>
            <person name="Drula E."/>
            <person name="Courty P.E."/>
            <person name="Kohler A."/>
            <person name="Kuo A."/>
            <person name="LaButti K."/>
            <person name="Pangilinan J."/>
            <person name="Lipzen A."/>
            <person name="Riley R."/>
            <person name="Andreopoulos W."/>
            <person name="He G."/>
            <person name="Johnson J."/>
            <person name="Nolan M."/>
            <person name="Tritt A."/>
            <person name="Barry K.W."/>
            <person name="Grigoriev I.V."/>
            <person name="Nagy L.G."/>
            <person name="Hibbett D."/>
            <person name="Henrissat B."/>
            <person name="Matheny P.B."/>
            <person name="Labbe J."/>
            <person name="Martin F.M."/>
        </authorList>
    </citation>
    <scope>NUCLEOTIDE SEQUENCE</scope>
    <source>
        <strain evidence="2">BPL690</strain>
    </source>
</reference>
<dbReference type="AlphaFoldDB" id="A0AAD4M1X8"/>
<feature type="compositionally biased region" description="Low complexity" evidence="1">
    <location>
        <begin position="251"/>
        <end position="264"/>
    </location>
</feature>
<dbReference type="Proteomes" id="UP001203297">
    <property type="component" value="Unassembled WGS sequence"/>
</dbReference>
<sequence length="337" mass="38790">MSFFPRSSYLGLYGGELHRKGGVLLKARLKEWERELQYLRFRIAEWKEFGSVEHPDYYPFRTFLLQKVRNHLYFELKIHHPSIHPPTDPPRRSRRSSWRAKSRIFAFRERISPGEITRRIHVEEWHRYCRTKEEVTDTPSQMDDMFARIRNEIGAMERRSGDFKRMVDELVGLVDEMQERERMGGFVNGLARSPRNRATRSNLVHSSSDLPSTLSDTRTRLPPTPSLPLSGSATTPESPSRPLNARPTPTSGSSSSSLLRRAASSQSVTAGSSIALRAHHHLRGLHAIPIDDCSTECFTFPVHRVAPFHVCLVPLARLHRRGRMSLQHLERIFKPGL</sequence>
<keyword evidence="3" id="KW-1185">Reference proteome</keyword>
<name>A0AAD4M1X8_9AGAM</name>
<feature type="region of interest" description="Disordered" evidence="1">
    <location>
        <begin position="185"/>
        <end position="264"/>
    </location>
</feature>
<feature type="compositionally biased region" description="Low complexity" evidence="1">
    <location>
        <begin position="206"/>
        <end position="216"/>
    </location>
</feature>